<proteinExistence type="predicted"/>
<reference evidence="2 3" key="1">
    <citation type="submission" date="2018-07" db="EMBL/GenBank/DDBJ databases">
        <title>Genomic Encyclopedia of Type Strains, Phase IV (KMG-IV): sequencing the most valuable type-strain genomes for metagenomic binning, comparative biology and taxonomic classification.</title>
        <authorList>
            <person name="Goeker M."/>
        </authorList>
    </citation>
    <scope>NUCLEOTIDE SEQUENCE [LARGE SCALE GENOMIC DNA]</scope>
    <source>
        <strain evidence="2 3">DSM 101478</strain>
    </source>
</reference>
<accession>A0A370QJK1</accession>
<evidence type="ECO:0000313" key="2">
    <source>
        <dbReference type="EMBL" id="RDK88524.1"/>
    </source>
</evidence>
<evidence type="ECO:0000256" key="1">
    <source>
        <dbReference type="SAM" id="SignalP"/>
    </source>
</evidence>
<dbReference type="InterPro" id="IPR013783">
    <property type="entry name" value="Ig-like_fold"/>
</dbReference>
<dbReference type="SUPFAM" id="SSF50969">
    <property type="entry name" value="YVTN repeat-like/Quinoprotein amine dehydrogenase"/>
    <property type="match status" value="1"/>
</dbReference>
<keyword evidence="1" id="KW-0732">Signal</keyword>
<evidence type="ECO:0008006" key="4">
    <source>
        <dbReference type="Google" id="ProtNLM"/>
    </source>
</evidence>
<feature type="signal peptide" evidence="1">
    <location>
        <begin position="1"/>
        <end position="19"/>
    </location>
</feature>
<name>A0A370QJK1_9FLAO</name>
<dbReference type="PROSITE" id="PS51257">
    <property type="entry name" value="PROKAR_LIPOPROTEIN"/>
    <property type="match status" value="1"/>
</dbReference>
<dbReference type="InterPro" id="IPR011044">
    <property type="entry name" value="Quino_amine_DH_bsu"/>
</dbReference>
<comment type="caution">
    <text evidence="2">The sequence shown here is derived from an EMBL/GenBank/DDBJ whole genome shotgun (WGS) entry which is preliminary data.</text>
</comment>
<dbReference type="EMBL" id="QRAO01000001">
    <property type="protein sequence ID" value="RDK88524.1"/>
    <property type="molecule type" value="Genomic_DNA"/>
</dbReference>
<dbReference type="Gene3D" id="2.60.40.10">
    <property type="entry name" value="Immunoglobulins"/>
    <property type="match status" value="1"/>
</dbReference>
<sequence length="398" mass="44481">MRLIALLITTLLFVGCSSSDDMNEQVQNSSNFSVIDYNPKETYTAEEVTIQTEGLDPTATIEVHFSGVKSDKVSINGNAIVARVPRNSSSGDLTITMNGNENIAGTISITEETDDFYIAYEDSPDEPFSLISFRPYDIGNDMVGDPLFNMTQIGPFVSNIEVSKSKNLLYFANSVDCGQTGGCFGEGYLYDLSNNEKIETFPIFSDAVSFSRSIISTFEDAFFWISRNNDPIDMSRTFVKYNLDTGLVEQTIDLIAQGDPKMPLQVFLPETNEIVGFWFGNNKYGRTSLDTFQYVEYTKDHYIKNLNITSEGKLIGNSYLDSQLVEIDKINGDVLDIIYATGYTIQSWEYSSSTGRYFILEKCCANEPRSRLNIYNPTNGVTTLLSDNLEILGIFSNN</sequence>
<dbReference type="AlphaFoldDB" id="A0A370QJK1"/>
<organism evidence="2 3">
    <name type="scientific">Marinirhabdus gelatinilytica</name>
    <dbReference type="NCBI Taxonomy" id="1703343"/>
    <lineage>
        <taxon>Bacteria</taxon>
        <taxon>Pseudomonadati</taxon>
        <taxon>Bacteroidota</taxon>
        <taxon>Flavobacteriia</taxon>
        <taxon>Flavobacteriales</taxon>
        <taxon>Flavobacteriaceae</taxon>
    </lineage>
</organism>
<dbReference type="Proteomes" id="UP000255317">
    <property type="component" value="Unassembled WGS sequence"/>
</dbReference>
<protein>
    <recommendedName>
        <fullName evidence="4">IPT/TIG domain-containing protein</fullName>
    </recommendedName>
</protein>
<feature type="chain" id="PRO_5016770376" description="IPT/TIG domain-containing protein" evidence="1">
    <location>
        <begin position="20"/>
        <end position="398"/>
    </location>
</feature>
<evidence type="ECO:0000313" key="3">
    <source>
        <dbReference type="Proteomes" id="UP000255317"/>
    </source>
</evidence>
<gene>
    <name evidence="2" type="ORF">C8D94_101398</name>
</gene>
<keyword evidence="3" id="KW-1185">Reference proteome</keyword>